<organism evidence="3 4">
    <name type="scientific">Pieris brassicae</name>
    <name type="common">White butterfly</name>
    <name type="synonym">Large white butterfly</name>
    <dbReference type="NCBI Taxonomy" id="7116"/>
    <lineage>
        <taxon>Eukaryota</taxon>
        <taxon>Metazoa</taxon>
        <taxon>Ecdysozoa</taxon>
        <taxon>Arthropoda</taxon>
        <taxon>Hexapoda</taxon>
        <taxon>Insecta</taxon>
        <taxon>Pterygota</taxon>
        <taxon>Neoptera</taxon>
        <taxon>Endopterygota</taxon>
        <taxon>Lepidoptera</taxon>
        <taxon>Glossata</taxon>
        <taxon>Ditrysia</taxon>
        <taxon>Papilionoidea</taxon>
        <taxon>Pieridae</taxon>
        <taxon>Pierinae</taxon>
        <taxon>Pieris</taxon>
    </lineage>
</organism>
<dbReference type="SUPFAM" id="SSF48726">
    <property type="entry name" value="Immunoglobulin"/>
    <property type="match status" value="2"/>
</dbReference>
<proteinExistence type="predicted"/>
<dbReference type="GO" id="GO:0032589">
    <property type="term" value="C:neuron projection membrane"/>
    <property type="evidence" value="ECO:0007669"/>
    <property type="project" value="TreeGrafter"/>
</dbReference>
<dbReference type="InterPro" id="IPR037448">
    <property type="entry name" value="Zig-8"/>
</dbReference>
<dbReference type="InterPro" id="IPR003598">
    <property type="entry name" value="Ig_sub2"/>
</dbReference>
<evidence type="ECO:0000256" key="1">
    <source>
        <dbReference type="SAM" id="MobiDB-lite"/>
    </source>
</evidence>
<comment type="caution">
    <text evidence="3">The sequence shown here is derived from an EMBL/GenBank/DDBJ whole genome shotgun (WGS) entry which is preliminary data.</text>
</comment>
<reference evidence="3" key="1">
    <citation type="submission" date="2022-05" db="EMBL/GenBank/DDBJ databases">
        <authorList>
            <person name="Okamura Y."/>
        </authorList>
    </citation>
    <scope>NUCLEOTIDE SEQUENCE</scope>
</reference>
<feature type="region of interest" description="Disordered" evidence="1">
    <location>
        <begin position="72"/>
        <end position="92"/>
    </location>
</feature>
<dbReference type="Pfam" id="PF07679">
    <property type="entry name" value="I-set"/>
    <property type="match status" value="1"/>
</dbReference>
<dbReference type="PANTHER" id="PTHR23279">
    <property type="entry name" value="DEFECTIVE PROBOSCIS EXTENSION RESPONSE DPR -RELATED"/>
    <property type="match status" value="1"/>
</dbReference>
<dbReference type="GO" id="GO:0050808">
    <property type="term" value="P:synapse organization"/>
    <property type="evidence" value="ECO:0007669"/>
    <property type="project" value="TreeGrafter"/>
</dbReference>
<feature type="domain" description="Ig-like" evidence="2">
    <location>
        <begin position="332"/>
        <end position="380"/>
    </location>
</feature>
<sequence>MVSKALRAGACDVSTNMLWSHLNLVCLALCCFHTTSEPHIGNHVRTRRSDERDGLALSREIFRNITKKLRQSIREGPTDNDHSVQGKAEESRQYAPYQELHHHERHWGPYFEEKNVTQVTAHVGAEALLNCRVVMLKDKTVMWLRHATETAQLLTVGPAPYAGDNRVASKYQYPNNWRLSINPVKWSDAGRYMCQISTHPPRTIYTDLSVLPPVLTINGDSTHDVKDKFYKAGSSIKLSCVISDEYVPTLSTKVPMFITTAKPTTIQATTELTTKMSTILNRLDLMLNKSWSVETTTLTSTVSLSTTTMKNEITTQAMQPVTRPVLNNIYGLVWRKQGKDIEKLITWRNMSATFSVSSASQNDSGLYSCHLLNHSQVIINVHVLSGENQAAVHHDTWNKGSLFWQPQILNLLTIPMLPFLFNLGN</sequence>
<dbReference type="SMART" id="SM00409">
    <property type="entry name" value="IG"/>
    <property type="match status" value="2"/>
</dbReference>
<evidence type="ECO:0000259" key="2">
    <source>
        <dbReference type="PROSITE" id="PS50835"/>
    </source>
</evidence>
<dbReference type="InterPro" id="IPR007110">
    <property type="entry name" value="Ig-like_dom"/>
</dbReference>
<keyword evidence="4" id="KW-1185">Reference proteome</keyword>
<dbReference type="InterPro" id="IPR036179">
    <property type="entry name" value="Ig-like_dom_sf"/>
</dbReference>
<dbReference type="SMART" id="SM00408">
    <property type="entry name" value="IGc2"/>
    <property type="match status" value="1"/>
</dbReference>
<dbReference type="Proteomes" id="UP001152562">
    <property type="component" value="Unassembled WGS sequence"/>
</dbReference>
<dbReference type="FunFam" id="2.60.40.10:FF:001606">
    <property type="entry name" value="uncharacterized protein LOC108091111"/>
    <property type="match status" value="1"/>
</dbReference>
<name>A0A9P0X9E9_PIEBR</name>
<accession>A0A9P0X9E9</accession>
<feature type="domain" description="Ig-like" evidence="2">
    <location>
        <begin position="109"/>
        <end position="205"/>
    </location>
</feature>
<dbReference type="PANTHER" id="PTHR23279:SF3">
    <property type="entry name" value="DEFECTIVE PROBOSCIS EXTENSION RESPONSE 18"/>
    <property type="match status" value="1"/>
</dbReference>
<dbReference type="InterPro" id="IPR013783">
    <property type="entry name" value="Ig-like_fold"/>
</dbReference>
<dbReference type="InterPro" id="IPR013098">
    <property type="entry name" value="Ig_I-set"/>
</dbReference>
<dbReference type="InterPro" id="IPR003599">
    <property type="entry name" value="Ig_sub"/>
</dbReference>
<evidence type="ECO:0000313" key="4">
    <source>
        <dbReference type="Proteomes" id="UP001152562"/>
    </source>
</evidence>
<gene>
    <name evidence="3" type="ORF">PIBRA_LOCUS4005</name>
</gene>
<dbReference type="Gene3D" id="2.60.40.10">
    <property type="entry name" value="Immunoglobulins"/>
    <property type="match status" value="1"/>
</dbReference>
<evidence type="ECO:0000313" key="3">
    <source>
        <dbReference type="EMBL" id="CAH4022624.1"/>
    </source>
</evidence>
<protein>
    <recommendedName>
        <fullName evidence="2">Ig-like domain-containing protein</fullName>
    </recommendedName>
</protein>
<dbReference type="PROSITE" id="PS50835">
    <property type="entry name" value="IG_LIKE"/>
    <property type="match status" value="2"/>
</dbReference>
<dbReference type="AlphaFoldDB" id="A0A9P0X9E9"/>
<dbReference type="EMBL" id="CALOZG010000004">
    <property type="protein sequence ID" value="CAH4022624.1"/>
    <property type="molecule type" value="Genomic_DNA"/>
</dbReference>